<dbReference type="AlphaFoldDB" id="A0A0M3HTG2"/>
<name>A0A0M3HTG2_ASCLU</name>
<proteinExistence type="predicted"/>
<evidence type="ECO:0000313" key="2">
    <source>
        <dbReference type="WBParaSite" id="ALUE_0000592401-mRNA-1"/>
    </source>
</evidence>
<sequence length="72" mass="8397">MEKLCDSESSNNNSVSINNSTRIRVIRRLRHHRTTSSLWTTTYAEVLFQCITRSIKVITFVTNSFPYSYMSC</sequence>
<protein>
    <submittedName>
        <fullName evidence="2">Uncharacterized protein</fullName>
    </submittedName>
</protein>
<accession>A0A0M3HTG2</accession>
<keyword evidence="1" id="KW-1185">Reference proteome</keyword>
<evidence type="ECO:0000313" key="1">
    <source>
        <dbReference type="Proteomes" id="UP000036681"/>
    </source>
</evidence>
<dbReference type="WBParaSite" id="ALUE_0000592401-mRNA-1">
    <property type="protein sequence ID" value="ALUE_0000592401-mRNA-1"/>
    <property type="gene ID" value="ALUE_0000592401"/>
</dbReference>
<dbReference type="Proteomes" id="UP000036681">
    <property type="component" value="Unplaced"/>
</dbReference>
<reference evidence="2" key="1">
    <citation type="submission" date="2017-02" db="UniProtKB">
        <authorList>
            <consortium name="WormBaseParasite"/>
        </authorList>
    </citation>
    <scope>IDENTIFICATION</scope>
</reference>
<organism evidence="1 2">
    <name type="scientific">Ascaris lumbricoides</name>
    <name type="common">Giant roundworm</name>
    <dbReference type="NCBI Taxonomy" id="6252"/>
    <lineage>
        <taxon>Eukaryota</taxon>
        <taxon>Metazoa</taxon>
        <taxon>Ecdysozoa</taxon>
        <taxon>Nematoda</taxon>
        <taxon>Chromadorea</taxon>
        <taxon>Rhabditida</taxon>
        <taxon>Spirurina</taxon>
        <taxon>Ascaridomorpha</taxon>
        <taxon>Ascaridoidea</taxon>
        <taxon>Ascarididae</taxon>
        <taxon>Ascaris</taxon>
    </lineage>
</organism>